<organism evidence="10">
    <name type="scientific">Culex pipiens</name>
    <name type="common">House mosquito</name>
    <dbReference type="NCBI Taxonomy" id="7175"/>
    <lineage>
        <taxon>Eukaryota</taxon>
        <taxon>Metazoa</taxon>
        <taxon>Ecdysozoa</taxon>
        <taxon>Arthropoda</taxon>
        <taxon>Hexapoda</taxon>
        <taxon>Insecta</taxon>
        <taxon>Pterygota</taxon>
        <taxon>Neoptera</taxon>
        <taxon>Endopterygota</taxon>
        <taxon>Diptera</taxon>
        <taxon>Nematocera</taxon>
        <taxon>Culicoidea</taxon>
        <taxon>Culicidae</taxon>
        <taxon>Culicinae</taxon>
        <taxon>Culicini</taxon>
        <taxon>Culex</taxon>
        <taxon>Culex</taxon>
    </lineage>
</organism>
<dbReference type="EMBL" id="HBUE01150619">
    <property type="protein sequence ID" value="CAG6504943.1"/>
    <property type="molecule type" value="Transcribed_RNA"/>
</dbReference>
<keyword evidence="4 7" id="KW-0863">Zinc-finger</keyword>
<evidence type="ECO:0000256" key="1">
    <source>
        <dbReference type="ARBA" id="ARBA00004123"/>
    </source>
</evidence>
<evidence type="ECO:0000256" key="3">
    <source>
        <dbReference type="ARBA" id="ARBA00022737"/>
    </source>
</evidence>
<dbReference type="SUPFAM" id="SSF57667">
    <property type="entry name" value="beta-beta-alpha zinc fingers"/>
    <property type="match status" value="4"/>
</dbReference>
<dbReference type="FunFam" id="3.30.160.60:FF:000100">
    <property type="entry name" value="Zinc finger 45-like"/>
    <property type="match status" value="1"/>
</dbReference>
<feature type="domain" description="C2H2-type" evidence="9">
    <location>
        <begin position="505"/>
        <end position="523"/>
    </location>
</feature>
<feature type="domain" description="C2H2-type" evidence="9">
    <location>
        <begin position="449"/>
        <end position="476"/>
    </location>
</feature>
<feature type="domain" description="C2H2-type" evidence="9">
    <location>
        <begin position="365"/>
        <end position="392"/>
    </location>
</feature>
<dbReference type="PANTHER" id="PTHR24379">
    <property type="entry name" value="KRAB AND ZINC FINGER DOMAIN-CONTAINING"/>
    <property type="match status" value="1"/>
</dbReference>
<name>A0A8D8IPK5_CULPI</name>
<dbReference type="PANTHER" id="PTHR24379:SF121">
    <property type="entry name" value="C2H2-TYPE DOMAIN-CONTAINING PROTEIN"/>
    <property type="match status" value="1"/>
</dbReference>
<dbReference type="InterPro" id="IPR013087">
    <property type="entry name" value="Znf_C2H2_type"/>
</dbReference>
<dbReference type="Pfam" id="PF12874">
    <property type="entry name" value="zf-met"/>
    <property type="match status" value="1"/>
</dbReference>
<evidence type="ECO:0000313" key="10">
    <source>
        <dbReference type="EMBL" id="CAG6556233.1"/>
    </source>
</evidence>
<dbReference type="Pfam" id="PF13912">
    <property type="entry name" value="zf-C2H2_6"/>
    <property type="match status" value="2"/>
</dbReference>
<evidence type="ECO:0000256" key="8">
    <source>
        <dbReference type="SAM" id="MobiDB-lite"/>
    </source>
</evidence>
<protein>
    <submittedName>
        <fullName evidence="10">Zinc finger protein 418</fullName>
    </submittedName>
</protein>
<feature type="region of interest" description="Disordered" evidence="8">
    <location>
        <begin position="1"/>
        <end position="39"/>
    </location>
</feature>
<sequence length="533" mass="59609">MDSDESELCLESFAPSPQPDDFEPKPASPSPDPLDIKEEPIEFEPSPQFQVAAPDPLQIQGCLFCFRELANGLGAEDPSLPKKIEFVLVAKFNFRKAPYNVPCCTSCVKMFNLFYTFKRSCLTALVRQDEQRKAKVLEPIELEAAKKKPAAVREKEPEALAELQQLLPEVTLVKVAKQTVQPMKPSVAVFNCSVCPATFINKNEYGYHMNGHKDINPFKCGITTCQKAFPSPKACTQHEATCASMPKTCKICSLEFPTAAELEAHNTAHIPSVCPRCNGMFALAKDCQNHMTVCQGVENESQSGTSSQQSKKSRSENNPDGSESSDQEGDSSGARSCRNCGHKFPLAGDILFHHQRKCGALRKRVKCPRCDKHFTRKGTLEAHLRRHDGIRPFRCGKPGCAKTFFNQGACANHEEGCGTLGFVCDVCGATLSTQGSLKLHRDKHEERKMQCNQCEKRFHDKRSLLKHMSVHSDERKYECKVCGKRFKSGEANRVHQRIHTQEKPYACPECDQRFTYNCSLKAHLEKKACLVVR</sequence>
<feature type="domain" description="C2H2-type" evidence="9">
    <location>
        <begin position="422"/>
        <end position="449"/>
    </location>
</feature>
<dbReference type="InterPro" id="IPR036236">
    <property type="entry name" value="Znf_C2H2_sf"/>
</dbReference>
<proteinExistence type="predicted"/>
<feature type="region of interest" description="Disordered" evidence="8">
    <location>
        <begin position="298"/>
        <end position="334"/>
    </location>
</feature>
<dbReference type="PROSITE" id="PS00028">
    <property type="entry name" value="ZINC_FINGER_C2H2_1"/>
    <property type="match status" value="6"/>
</dbReference>
<evidence type="ECO:0000256" key="5">
    <source>
        <dbReference type="ARBA" id="ARBA00022833"/>
    </source>
</evidence>
<dbReference type="Pfam" id="PF00096">
    <property type="entry name" value="zf-C2H2"/>
    <property type="match status" value="4"/>
</dbReference>
<dbReference type="Gene3D" id="1.10.8.1320">
    <property type="match status" value="1"/>
</dbReference>
<keyword evidence="2" id="KW-0479">Metal-binding</keyword>
<evidence type="ECO:0000256" key="4">
    <source>
        <dbReference type="ARBA" id="ARBA00022771"/>
    </source>
</evidence>
<evidence type="ECO:0000256" key="6">
    <source>
        <dbReference type="ARBA" id="ARBA00023242"/>
    </source>
</evidence>
<comment type="subcellular location">
    <subcellularLocation>
        <location evidence="1">Nucleus</location>
    </subcellularLocation>
</comment>
<dbReference type="AlphaFoldDB" id="A0A8D8IPK5"/>
<dbReference type="GO" id="GO:0008270">
    <property type="term" value="F:zinc ion binding"/>
    <property type="evidence" value="ECO:0007669"/>
    <property type="project" value="UniProtKB-KW"/>
</dbReference>
<keyword evidence="5" id="KW-0862">Zinc</keyword>
<dbReference type="PROSITE" id="PS50157">
    <property type="entry name" value="ZINC_FINGER_C2H2_2"/>
    <property type="match status" value="6"/>
</dbReference>
<dbReference type="FunFam" id="3.30.160.60:FF:001498">
    <property type="entry name" value="Zinc finger protein 404"/>
    <property type="match status" value="1"/>
</dbReference>
<evidence type="ECO:0000256" key="7">
    <source>
        <dbReference type="PROSITE-ProRule" id="PRU00042"/>
    </source>
</evidence>
<dbReference type="Gene3D" id="3.30.160.60">
    <property type="entry name" value="Classic Zinc Finger"/>
    <property type="match status" value="6"/>
</dbReference>
<feature type="domain" description="C2H2-type" evidence="9">
    <location>
        <begin position="477"/>
        <end position="504"/>
    </location>
</feature>
<reference evidence="10" key="1">
    <citation type="submission" date="2021-05" db="EMBL/GenBank/DDBJ databases">
        <authorList>
            <person name="Alioto T."/>
            <person name="Alioto T."/>
            <person name="Gomez Garrido J."/>
        </authorList>
    </citation>
    <scope>NUCLEOTIDE SEQUENCE</scope>
</reference>
<feature type="compositionally biased region" description="Low complexity" evidence="8">
    <location>
        <begin position="298"/>
        <end position="322"/>
    </location>
</feature>
<dbReference type="EMBL" id="HBUE01255594">
    <property type="protein sequence ID" value="CAG6556233.1"/>
    <property type="molecule type" value="Transcribed_RNA"/>
</dbReference>
<evidence type="ECO:0000259" key="9">
    <source>
        <dbReference type="PROSITE" id="PS50157"/>
    </source>
</evidence>
<feature type="domain" description="C2H2-type" evidence="9">
    <location>
        <begin position="190"/>
        <end position="217"/>
    </location>
</feature>
<dbReference type="SMART" id="SM00355">
    <property type="entry name" value="ZnF_C2H2"/>
    <property type="match status" value="9"/>
</dbReference>
<keyword evidence="6" id="KW-0539">Nucleus</keyword>
<accession>A0A8D8IPK5</accession>
<dbReference type="GO" id="GO:0005634">
    <property type="term" value="C:nucleus"/>
    <property type="evidence" value="ECO:0007669"/>
    <property type="project" value="UniProtKB-SubCell"/>
</dbReference>
<keyword evidence="3" id="KW-0677">Repeat</keyword>
<evidence type="ECO:0000256" key="2">
    <source>
        <dbReference type="ARBA" id="ARBA00022723"/>
    </source>
</evidence>